<evidence type="ECO:0000256" key="2">
    <source>
        <dbReference type="SAM" id="Phobius"/>
    </source>
</evidence>
<feature type="compositionally biased region" description="Basic and acidic residues" evidence="1">
    <location>
        <begin position="239"/>
        <end position="271"/>
    </location>
</feature>
<comment type="caution">
    <text evidence="4">The sequence shown here is derived from an EMBL/GenBank/DDBJ whole genome shotgun (WGS) entry which is preliminary data.</text>
</comment>
<protein>
    <submittedName>
        <fullName evidence="4">DUF4064 domain-containing protein</fullName>
    </submittedName>
</protein>
<dbReference type="Proteomes" id="UP001597519">
    <property type="component" value="Unassembled WGS sequence"/>
</dbReference>
<evidence type="ECO:0000259" key="3">
    <source>
        <dbReference type="Pfam" id="PF13273"/>
    </source>
</evidence>
<keyword evidence="2" id="KW-0472">Membrane</keyword>
<gene>
    <name evidence="4" type="ORF">ACFSX4_05265</name>
</gene>
<evidence type="ECO:0000256" key="1">
    <source>
        <dbReference type="SAM" id="MobiDB-lite"/>
    </source>
</evidence>
<proteinExistence type="predicted"/>
<evidence type="ECO:0000313" key="4">
    <source>
        <dbReference type="EMBL" id="MFD2829870.1"/>
    </source>
</evidence>
<reference evidence="5" key="1">
    <citation type="journal article" date="2019" name="Int. J. Syst. Evol. Microbiol.">
        <title>The Global Catalogue of Microorganisms (GCM) 10K type strain sequencing project: providing services to taxonomists for standard genome sequencing and annotation.</title>
        <authorList>
            <consortium name="The Broad Institute Genomics Platform"/>
            <consortium name="The Broad Institute Genome Sequencing Center for Infectious Disease"/>
            <person name="Wu L."/>
            <person name="Ma J."/>
        </authorList>
    </citation>
    <scope>NUCLEOTIDE SEQUENCE [LARGE SCALE GENOMIC DNA]</scope>
    <source>
        <strain evidence="5">KCTC 33575</strain>
    </source>
</reference>
<keyword evidence="5" id="KW-1185">Reference proteome</keyword>
<keyword evidence="2" id="KW-0812">Transmembrane</keyword>
<dbReference type="InterPro" id="IPR025273">
    <property type="entry name" value="DUF4064"/>
</dbReference>
<feature type="region of interest" description="Disordered" evidence="1">
    <location>
        <begin position="185"/>
        <end position="271"/>
    </location>
</feature>
<feature type="transmembrane region" description="Helical" evidence="2">
    <location>
        <begin position="20"/>
        <end position="41"/>
    </location>
</feature>
<evidence type="ECO:0000313" key="5">
    <source>
        <dbReference type="Proteomes" id="UP001597519"/>
    </source>
</evidence>
<dbReference type="EMBL" id="JBHUOQ010000001">
    <property type="protein sequence ID" value="MFD2829870.1"/>
    <property type="molecule type" value="Genomic_DNA"/>
</dbReference>
<dbReference type="RefSeq" id="WP_377772267.1">
    <property type="nucleotide sequence ID" value="NZ_JBHUOQ010000001.1"/>
</dbReference>
<name>A0ABW5WVG0_9STAP</name>
<accession>A0ABW5WVG0</accession>
<feature type="domain" description="DUF4064" evidence="3">
    <location>
        <begin position="14"/>
        <end position="125"/>
    </location>
</feature>
<sequence>MAKREYTQTVKPVSRIAEKIFGWLALISLLAVAVFILFISFTASDNPEVVQTIESTAEQMIQSEGLENITPEEFTNAMLTVINQLWMAALYLVLPFILGLFGLLTMRRRILAGFLLLFAGVLSAPLVFGVLTGLIPLFFIIAAILLFVRKDMIVRGDDLDSKEVKKMRKENDKIEKEREREFERARQLEREREFEQNSTQSKADDEWEDDLNDEKASDIESTRKFTRIDEDEINNYESSKSDTDYEYNRKDNNSDATSERRSNVDRRNSDY</sequence>
<organism evidence="4 5">
    <name type="scientific">Corticicoccus populi</name>
    <dbReference type="NCBI Taxonomy" id="1812821"/>
    <lineage>
        <taxon>Bacteria</taxon>
        <taxon>Bacillati</taxon>
        <taxon>Bacillota</taxon>
        <taxon>Bacilli</taxon>
        <taxon>Bacillales</taxon>
        <taxon>Staphylococcaceae</taxon>
        <taxon>Corticicoccus</taxon>
    </lineage>
</organism>
<keyword evidence="2" id="KW-1133">Transmembrane helix</keyword>
<feature type="compositionally biased region" description="Basic and acidic residues" evidence="1">
    <location>
        <begin position="185"/>
        <end position="195"/>
    </location>
</feature>
<dbReference type="Pfam" id="PF13273">
    <property type="entry name" value="DUF4064"/>
    <property type="match status" value="1"/>
</dbReference>
<feature type="transmembrane region" description="Helical" evidence="2">
    <location>
        <begin position="85"/>
        <end position="103"/>
    </location>
</feature>
<feature type="compositionally biased region" description="Basic and acidic residues" evidence="1">
    <location>
        <begin position="213"/>
        <end position="228"/>
    </location>
</feature>
<feature type="transmembrane region" description="Helical" evidence="2">
    <location>
        <begin position="115"/>
        <end position="148"/>
    </location>
</feature>